<accession>A0A8J5W874</accession>
<protein>
    <submittedName>
        <fullName evidence="2">Uncharacterized protein</fullName>
    </submittedName>
</protein>
<dbReference type="AlphaFoldDB" id="A0A8J5W874"/>
<sequence>MYDFWRPSMELTMAHVQRKHLPSYVLRQLHSSGDQLKRKRTNDDSLSSSSPAASDDSNSSSSSNNAKRAAPSDRIRSSFDSETQSCRPPSNNSLHSSSISASGPGDV</sequence>
<feature type="compositionally biased region" description="Polar residues" evidence="1">
    <location>
        <begin position="80"/>
        <end position="89"/>
    </location>
</feature>
<proteinExistence type="predicted"/>
<dbReference type="EMBL" id="JAAALK010000082">
    <property type="protein sequence ID" value="KAG8084699.1"/>
    <property type="molecule type" value="Genomic_DNA"/>
</dbReference>
<feature type="compositionally biased region" description="Basic and acidic residues" evidence="1">
    <location>
        <begin position="70"/>
        <end position="79"/>
    </location>
</feature>
<dbReference type="Proteomes" id="UP000729402">
    <property type="component" value="Unassembled WGS sequence"/>
</dbReference>
<reference evidence="2" key="2">
    <citation type="submission" date="2021-02" db="EMBL/GenBank/DDBJ databases">
        <authorList>
            <person name="Kimball J.A."/>
            <person name="Haas M.W."/>
            <person name="Macchietto M."/>
            <person name="Kono T."/>
            <person name="Duquette J."/>
            <person name="Shao M."/>
        </authorList>
    </citation>
    <scope>NUCLEOTIDE SEQUENCE</scope>
    <source>
        <tissue evidence="2">Fresh leaf tissue</tissue>
    </source>
</reference>
<evidence type="ECO:0000313" key="3">
    <source>
        <dbReference type="Proteomes" id="UP000729402"/>
    </source>
</evidence>
<comment type="caution">
    <text evidence="2">The sequence shown here is derived from an EMBL/GenBank/DDBJ whole genome shotgun (WGS) entry which is preliminary data.</text>
</comment>
<evidence type="ECO:0000256" key="1">
    <source>
        <dbReference type="SAM" id="MobiDB-lite"/>
    </source>
</evidence>
<name>A0A8J5W874_ZIZPA</name>
<feature type="compositionally biased region" description="Low complexity" evidence="1">
    <location>
        <begin position="44"/>
        <end position="69"/>
    </location>
</feature>
<reference evidence="2" key="1">
    <citation type="journal article" date="2021" name="bioRxiv">
        <title>Whole Genome Assembly and Annotation of Northern Wild Rice, Zizania palustris L., Supports a Whole Genome Duplication in the Zizania Genus.</title>
        <authorList>
            <person name="Haas M."/>
            <person name="Kono T."/>
            <person name="Macchietto M."/>
            <person name="Millas R."/>
            <person name="McGilp L."/>
            <person name="Shao M."/>
            <person name="Duquette J."/>
            <person name="Hirsch C.N."/>
            <person name="Kimball J."/>
        </authorList>
    </citation>
    <scope>NUCLEOTIDE SEQUENCE</scope>
    <source>
        <tissue evidence="2">Fresh leaf tissue</tissue>
    </source>
</reference>
<feature type="compositionally biased region" description="Low complexity" evidence="1">
    <location>
        <begin position="90"/>
        <end position="107"/>
    </location>
</feature>
<gene>
    <name evidence="2" type="ORF">GUJ93_ZPchr0010g11245</name>
</gene>
<evidence type="ECO:0000313" key="2">
    <source>
        <dbReference type="EMBL" id="KAG8084699.1"/>
    </source>
</evidence>
<feature type="region of interest" description="Disordered" evidence="1">
    <location>
        <begin position="32"/>
        <end position="107"/>
    </location>
</feature>
<organism evidence="2 3">
    <name type="scientific">Zizania palustris</name>
    <name type="common">Northern wild rice</name>
    <dbReference type="NCBI Taxonomy" id="103762"/>
    <lineage>
        <taxon>Eukaryota</taxon>
        <taxon>Viridiplantae</taxon>
        <taxon>Streptophyta</taxon>
        <taxon>Embryophyta</taxon>
        <taxon>Tracheophyta</taxon>
        <taxon>Spermatophyta</taxon>
        <taxon>Magnoliopsida</taxon>
        <taxon>Liliopsida</taxon>
        <taxon>Poales</taxon>
        <taxon>Poaceae</taxon>
        <taxon>BOP clade</taxon>
        <taxon>Oryzoideae</taxon>
        <taxon>Oryzeae</taxon>
        <taxon>Zizaniinae</taxon>
        <taxon>Zizania</taxon>
    </lineage>
</organism>
<keyword evidence="3" id="KW-1185">Reference proteome</keyword>